<sequence>MVKAVYDQNSDEQISLEELKLALGPPCMCKMDGRWRWVSRSIVATACSEVEASRAVQALGAPARVQAGLDSPHISVPEGQVQVWIAQECRQREVEEYSPGPGPEGTEGTPCHRHRLEVMPTGEAVEQLLKRRLEGWPMPSEPPRQLQGGQCCPAQQGGQPTDEMKQAMNQATGGQQQPLSTGSQANYCHFTELYDVLMGECVKGRCRSPNTRPDENRFCRPIPLPELNTLDPAAAVSDELKLSGLPAKFDLDSVLQGGTDRQDFEIEFIRDLAQQLDIPVRMLEVTDVTEGSVIVSFRILPDTEDVEAPLNPSIVQMSLATVRQTMDTAAAADSILTFTDTAHGVAAPATTQRAQQLSGQEALMQAFDGEALEKVPARTVETPEIYSLSPVGIGGRTKVNEYLPRSRAQSTQDEKWDAPEKVDIDLAVFITPVHKKVEAALLCPTRALEEDPVAKMWQRDALADGFGGNFLFNTPEMIAFKSWRIPKDRRMTVMDCETFDWLEAVMKDKAARSGKNFSESQNPYTSEKMKHLDASCGIPEEAWVNTSCQDLKTLQAVHKDQYRVSCNQELFASSTMRKTISIPFNGKWIQAASRREGSLYKPEWMLDTLTSYYFTWDSTAEDTEKLFSKNAPAGGDVQLLDDQVLCTARGEKTPCPVEVLYTGKILYKGEHSGDNKKVLEKTRVLLSQLPASSPTFQPTIEIHMDINRTVELVRRGRPRWWSREERVLREVLQCNVRSYWEEHRSACMEHGVDQQPAFPFLVDLEEAMADVTAARDKSMTLQTGVVYTIDVTLAVMPLYVKDTFGSITISTFYVEVESARVSSKALGFKERNQAQVRLKFKLSEKAKAMLKQPVMPWADLASESGAWFGIWGLASVVLTSLYSSLKMWGNLGPRDGELTMEEYQAKHESKIHILKKKSARKIQAQLEAEYQQYGIRVSYQKVYDQLVAPSRSRNLRKKVLLKSVLKDTNPLAGLPEHVASLLGEVRVALDDVVDVDKISEYGDNEDEELAQMEEEER</sequence>
<feature type="compositionally biased region" description="Low complexity" evidence="1">
    <location>
        <begin position="145"/>
        <end position="160"/>
    </location>
</feature>
<feature type="compositionally biased region" description="Polar residues" evidence="1">
    <location>
        <begin position="167"/>
        <end position="180"/>
    </location>
</feature>
<dbReference type="AlphaFoldDB" id="A0A812RMG0"/>
<name>A0A812RMG0_9DINO</name>
<reference evidence="2" key="1">
    <citation type="submission" date="2021-02" db="EMBL/GenBank/DDBJ databases">
        <authorList>
            <person name="Dougan E. K."/>
            <person name="Rhodes N."/>
            <person name="Thang M."/>
            <person name="Chan C."/>
        </authorList>
    </citation>
    <scope>NUCLEOTIDE SEQUENCE</scope>
</reference>
<protein>
    <submittedName>
        <fullName evidence="2">Uncharacterized protein</fullName>
    </submittedName>
</protein>
<feature type="region of interest" description="Disordered" evidence="1">
    <location>
        <begin position="138"/>
        <end position="180"/>
    </location>
</feature>
<dbReference type="Proteomes" id="UP000604046">
    <property type="component" value="Unassembled WGS sequence"/>
</dbReference>
<accession>A0A812RMG0</accession>
<dbReference type="OrthoDB" id="10353330at2759"/>
<comment type="caution">
    <text evidence="2">The sequence shown here is derived from an EMBL/GenBank/DDBJ whole genome shotgun (WGS) entry which is preliminary data.</text>
</comment>
<gene>
    <name evidence="2" type="ORF">SNAT2548_LOCUS24501</name>
</gene>
<evidence type="ECO:0000313" key="3">
    <source>
        <dbReference type="Proteomes" id="UP000604046"/>
    </source>
</evidence>
<evidence type="ECO:0000313" key="2">
    <source>
        <dbReference type="EMBL" id="CAE7448584.1"/>
    </source>
</evidence>
<keyword evidence="3" id="KW-1185">Reference proteome</keyword>
<proteinExistence type="predicted"/>
<feature type="non-terminal residue" evidence="2">
    <location>
        <position position="1017"/>
    </location>
</feature>
<dbReference type="EMBL" id="CAJNDS010002359">
    <property type="protein sequence ID" value="CAE7448584.1"/>
    <property type="molecule type" value="Genomic_DNA"/>
</dbReference>
<evidence type="ECO:0000256" key="1">
    <source>
        <dbReference type="SAM" id="MobiDB-lite"/>
    </source>
</evidence>
<organism evidence="2 3">
    <name type="scientific">Symbiodinium natans</name>
    <dbReference type="NCBI Taxonomy" id="878477"/>
    <lineage>
        <taxon>Eukaryota</taxon>
        <taxon>Sar</taxon>
        <taxon>Alveolata</taxon>
        <taxon>Dinophyceae</taxon>
        <taxon>Suessiales</taxon>
        <taxon>Symbiodiniaceae</taxon>
        <taxon>Symbiodinium</taxon>
    </lineage>
</organism>